<protein>
    <submittedName>
        <fullName evidence="2">Uncharacterized protein</fullName>
    </submittedName>
</protein>
<name>A0A379MT86_9BACT</name>
<evidence type="ECO:0000256" key="1">
    <source>
        <dbReference type="SAM" id="SignalP"/>
    </source>
</evidence>
<accession>A0A379MT86</accession>
<dbReference type="OrthoDB" id="5348860at2"/>
<sequence length="151" mass="15889">MRRILLRPMCAALAALGAMACGGNKGAQTDAVSDTVSRRYVGTLPAADGPGIVYDLTLVNPAEDSLAGDFRLSMTYLEAENGQDAKFDSEGRWTALRGIPGDSSAVFFQLVETGVRPDTTAFLDLGDSVVLLGAGLQRAQSGLNYTLTLTE</sequence>
<proteinExistence type="predicted"/>
<gene>
    <name evidence="2" type="ORF">NCTC11190_01988</name>
</gene>
<dbReference type="InterPro" id="IPR007298">
    <property type="entry name" value="Cu-R_lipoprotein_NlpE"/>
</dbReference>
<dbReference type="EMBL" id="UGVL01000001">
    <property type="protein sequence ID" value="SUE34755.1"/>
    <property type="molecule type" value="Genomic_DNA"/>
</dbReference>
<feature type="chain" id="PRO_5016639242" evidence="1">
    <location>
        <begin position="21"/>
        <end position="151"/>
    </location>
</feature>
<dbReference type="PROSITE" id="PS51257">
    <property type="entry name" value="PROKAR_LIPOPROTEIN"/>
    <property type="match status" value="1"/>
</dbReference>
<feature type="signal peptide" evidence="1">
    <location>
        <begin position="1"/>
        <end position="20"/>
    </location>
</feature>
<evidence type="ECO:0000313" key="2">
    <source>
        <dbReference type="EMBL" id="SUE34755.1"/>
    </source>
</evidence>
<dbReference type="Pfam" id="PF04170">
    <property type="entry name" value="NlpE"/>
    <property type="match status" value="1"/>
</dbReference>
<organism evidence="2 3">
    <name type="scientific">Rikenella microfusus</name>
    <dbReference type="NCBI Taxonomy" id="28139"/>
    <lineage>
        <taxon>Bacteria</taxon>
        <taxon>Pseudomonadati</taxon>
        <taxon>Bacteroidota</taxon>
        <taxon>Bacteroidia</taxon>
        <taxon>Bacteroidales</taxon>
        <taxon>Rikenellaceae</taxon>
        <taxon>Rikenella</taxon>
    </lineage>
</organism>
<evidence type="ECO:0000313" key="3">
    <source>
        <dbReference type="Proteomes" id="UP000255233"/>
    </source>
</evidence>
<dbReference type="AlphaFoldDB" id="A0A379MT86"/>
<dbReference type="Proteomes" id="UP000255233">
    <property type="component" value="Unassembled WGS sequence"/>
</dbReference>
<keyword evidence="1" id="KW-0732">Signal</keyword>
<dbReference type="RefSeq" id="WP_027291436.1">
    <property type="nucleotide sequence ID" value="NZ_CALVFX010000001.1"/>
</dbReference>
<reference evidence="2 3" key="1">
    <citation type="submission" date="2018-06" db="EMBL/GenBank/DDBJ databases">
        <authorList>
            <consortium name="Pathogen Informatics"/>
            <person name="Doyle S."/>
        </authorList>
    </citation>
    <scope>NUCLEOTIDE SEQUENCE [LARGE SCALE GENOMIC DNA]</scope>
    <source>
        <strain evidence="2 3">NCTC11190</strain>
    </source>
</reference>
<keyword evidence="3" id="KW-1185">Reference proteome</keyword>
<dbReference type="Gene3D" id="2.40.128.640">
    <property type="match status" value="1"/>
</dbReference>